<feature type="transmembrane region" description="Helical" evidence="10">
    <location>
        <begin position="117"/>
        <end position="134"/>
    </location>
</feature>
<dbReference type="Proteomes" id="UP000094296">
    <property type="component" value="Unassembled WGS sequence"/>
</dbReference>
<proteinExistence type="inferred from homology"/>
<dbReference type="AlphaFoldDB" id="A0A1E5G690"/>
<comment type="cofactor">
    <cofactor evidence="1">
        <name>Mg(2+)</name>
        <dbReference type="ChEBI" id="CHEBI:18420"/>
    </cofactor>
</comment>
<evidence type="ECO:0000313" key="11">
    <source>
        <dbReference type="EMBL" id="OEF98700.1"/>
    </source>
</evidence>
<evidence type="ECO:0000256" key="5">
    <source>
        <dbReference type="ARBA" id="ARBA00022679"/>
    </source>
</evidence>
<keyword evidence="12" id="KW-1185">Reference proteome</keyword>
<keyword evidence="4" id="KW-1003">Cell membrane</keyword>
<dbReference type="PANTHER" id="PTHR11048:SF28">
    <property type="entry name" value="4-HYDROXYBENZOATE POLYPRENYLTRANSFERASE, MITOCHONDRIAL"/>
    <property type="match status" value="1"/>
</dbReference>
<dbReference type="FunFam" id="1.20.120.1780:FF:000001">
    <property type="entry name" value="4-hydroxybenzoate octaprenyltransferase"/>
    <property type="match status" value="1"/>
</dbReference>
<keyword evidence="8 10" id="KW-0472">Membrane</keyword>
<evidence type="ECO:0000256" key="7">
    <source>
        <dbReference type="ARBA" id="ARBA00022989"/>
    </source>
</evidence>
<feature type="transmembrane region" description="Helical" evidence="10">
    <location>
        <begin position="237"/>
        <end position="254"/>
    </location>
</feature>
<dbReference type="CDD" id="cd13959">
    <property type="entry name" value="PT_UbiA_COQ2"/>
    <property type="match status" value="1"/>
</dbReference>
<keyword evidence="7 10" id="KW-1133">Transmembrane helix</keyword>
<keyword evidence="5 11" id="KW-0808">Transferase</keyword>
<feature type="transmembrane region" description="Helical" evidence="10">
    <location>
        <begin position="167"/>
        <end position="187"/>
    </location>
</feature>
<dbReference type="EMBL" id="MIJE01000001">
    <property type="protein sequence ID" value="OEF98700.1"/>
    <property type="molecule type" value="Genomic_DNA"/>
</dbReference>
<protein>
    <recommendedName>
        <fullName evidence="9">4-hydroxybenzoate polyprenyltransferase</fullName>
        <ecNumber evidence="9">2.5.1.39</ecNumber>
    </recommendedName>
</protein>
<reference evidence="11 12" key="1">
    <citation type="submission" date="2016-09" db="EMBL/GenBank/DDBJ databases">
        <title>Draft genome sequence for the type strain of Desulfuribacillus alkaliarsenatis AHT28, an obligately anaerobic, sulfidogenic bacterium isolated from Russian soda lake sediments.</title>
        <authorList>
            <person name="Abin C.A."/>
            <person name="Hollibaugh J.T."/>
        </authorList>
    </citation>
    <scope>NUCLEOTIDE SEQUENCE [LARGE SCALE GENOMIC DNA]</scope>
    <source>
        <strain evidence="11 12">AHT28</strain>
    </source>
</reference>
<evidence type="ECO:0000256" key="3">
    <source>
        <dbReference type="ARBA" id="ARBA00005985"/>
    </source>
</evidence>
<evidence type="ECO:0000256" key="1">
    <source>
        <dbReference type="ARBA" id="ARBA00001946"/>
    </source>
</evidence>
<feature type="transmembrane region" description="Helical" evidence="10">
    <location>
        <begin position="91"/>
        <end position="111"/>
    </location>
</feature>
<dbReference type="InterPro" id="IPR044878">
    <property type="entry name" value="UbiA_sf"/>
</dbReference>
<dbReference type="STRING" id="766136.BHF68_03300"/>
<comment type="caution">
    <text evidence="11">The sequence shown here is derived from an EMBL/GenBank/DDBJ whole genome shotgun (WGS) entry which is preliminary data.</text>
</comment>
<keyword evidence="4" id="KW-0997">Cell inner membrane</keyword>
<dbReference type="Gene3D" id="1.20.120.1780">
    <property type="entry name" value="UbiA prenyltransferase"/>
    <property type="match status" value="1"/>
</dbReference>
<dbReference type="GO" id="GO:0008412">
    <property type="term" value="F:4-hydroxybenzoate polyprenyltransferase activity"/>
    <property type="evidence" value="ECO:0007669"/>
    <property type="project" value="UniProtKB-EC"/>
</dbReference>
<evidence type="ECO:0000313" key="12">
    <source>
        <dbReference type="Proteomes" id="UP000094296"/>
    </source>
</evidence>
<sequence length="291" mass="32936">MRKIMYKKTKSILNMIKFEHTIFALPFAYIGAVLGSITVNQSLPSWWSILWITVAMVGARSAAMALNRLIDKSIDAMNPRTETREIPAGKVSVKETVVFTVISFFLLFFAAYQLNMLAVYLLPIAVFFLIVYSYTKRFTWMCHIVLGIAIGLAPVGGWVGATGTLPIEAWLMLITVALWTAGFDIIYSCQDVSFDKQQRLHSIPVRFGLKNALIIARVMHAITAILLFTWYFVYPLGLWYIVGAIIASIILHYEHKLVHYNDLSKLNTAFFTMNGILSVIIFVFTLIDIFL</sequence>
<dbReference type="GO" id="GO:0006744">
    <property type="term" value="P:ubiquinone biosynthetic process"/>
    <property type="evidence" value="ECO:0007669"/>
    <property type="project" value="TreeGrafter"/>
</dbReference>
<dbReference type="Gene3D" id="1.10.357.140">
    <property type="entry name" value="UbiA prenyltransferase"/>
    <property type="match status" value="1"/>
</dbReference>
<dbReference type="OrthoDB" id="9782418at2"/>
<keyword evidence="6 10" id="KW-0812">Transmembrane</keyword>
<evidence type="ECO:0000256" key="10">
    <source>
        <dbReference type="SAM" id="Phobius"/>
    </source>
</evidence>
<name>A0A1E5G690_9FIRM</name>
<dbReference type="GO" id="GO:0005886">
    <property type="term" value="C:plasma membrane"/>
    <property type="evidence" value="ECO:0007669"/>
    <property type="project" value="TreeGrafter"/>
</dbReference>
<dbReference type="NCBIfam" id="TIGR01475">
    <property type="entry name" value="ubiA_other"/>
    <property type="match status" value="1"/>
</dbReference>
<comment type="similarity">
    <text evidence="3">Belongs to the UbiA prenyltransferase family.</text>
</comment>
<gene>
    <name evidence="11" type="ORF">BHF68_03300</name>
</gene>
<feature type="transmembrane region" description="Helical" evidence="10">
    <location>
        <begin position="21"/>
        <end position="39"/>
    </location>
</feature>
<dbReference type="InterPro" id="IPR000537">
    <property type="entry name" value="UbiA_prenyltransferase"/>
</dbReference>
<evidence type="ECO:0000256" key="9">
    <source>
        <dbReference type="ARBA" id="ARBA00034524"/>
    </source>
</evidence>
<evidence type="ECO:0000256" key="6">
    <source>
        <dbReference type="ARBA" id="ARBA00022692"/>
    </source>
</evidence>
<dbReference type="EC" id="2.5.1.39" evidence="9"/>
<dbReference type="InterPro" id="IPR039653">
    <property type="entry name" value="Prenyltransferase"/>
</dbReference>
<evidence type="ECO:0000256" key="8">
    <source>
        <dbReference type="ARBA" id="ARBA00023136"/>
    </source>
</evidence>
<dbReference type="FunFam" id="1.10.357.140:FF:000008">
    <property type="entry name" value="4-hydroxybenzoate octaprenyltransferase"/>
    <property type="match status" value="1"/>
</dbReference>
<evidence type="ECO:0000256" key="4">
    <source>
        <dbReference type="ARBA" id="ARBA00022519"/>
    </source>
</evidence>
<accession>A0A1E5G690</accession>
<feature type="transmembrane region" description="Helical" evidence="10">
    <location>
        <begin position="266"/>
        <end position="287"/>
    </location>
</feature>
<dbReference type="InterPro" id="IPR006371">
    <property type="entry name" value="Polyprenyltransferase_UbiA-li"/>
</dbReference>
<dbReference type="Pfam" id="PF01040">
    <property type="entry name" value="UbiA"/>
    <property type="match status" value="1"/>
</dbReference>
<evidence type="ECO:0000256" key="2">
    <source>
        <dbReference type="ARBA" id="ARBA00004141"/>
    </source>
</evidence>
<organism evidence="11 12">
    <name type="scientific">Desulfuribacillus alkaliarsenatis</name>
    <dbReference type="NCBI Taxonomy" id="766136"/>
    <lineage>
        <taxon>Bacteria</taxon>
        <taxon>Bacillati</taxon>
        <taxon>Bacillota</taxon>
        <taxon>Desulfuribacillia</taxon>
        <taxon>Desulfuribacillales</taxon>
        <taxon>Desulfuribacillaceae</taxon>
        <taxon>Desulfuribacillus</taxon>
    </lineage>
</organism>
<comment type="subcellular location">
    <subcellularLocation>
        <location evidence="2">Membrane</location>
        <topology evidence="2">Multi-pass membrane protein</topology>
    </subcellularLocation>
</comment>
<feature type="transmembrane region" description="Helical" evidence="10">
    <location>
        <begin position="45"/>
        <end position="70"/>
    </location>
</feature>
<feature type="transmembrane region" description="Helical" evidence="10">
    <location>
        <begin position="141"/>
        <end position="161"/>
    </location>
</feature>
<dbReference type="PANTHER" id="PTHR11048">
    <property type="entry name" value="PRENYLTRANSFERASES"/>
    <property type="match status" value="1"/>
</dbReference>